<reference evidence="11 12" key="1">
    <citation type="submission" date="2019-04" db="EMBL/GenBank/DDBJ databases">
        <title>Shimia ponticola sp. nov., isolated from seawater.</title>
        <authorList>
            <person name="Kim Y.-O."/>
            <person name="Yoon J.-H."/>
        </authorList>
    </citation>
    <scope>NUCLEOTIDE SEQUENCE [LARGE SCALE GENOMIC DNA]</scope>
    <source>
        <strain evidence="11 12">MYP11</strain>
    </source>
</reference>
<evidence type="ECO:0000256" key="6">
    <source>
        <dbReference type="ARBA" id="ARBA00022989"/>
    </source>
</evidence>
<feature type="transmembrane region" description="Helical" evidence="9">
    <location>
        <begin position="375"/>
        <end position="398"/>
    </location>
</feature>
<proteinExistence type="inferred from homology"/>
<dbReference type="Gene3D" id="3.10.580.10">
    <property type="entry name" value="CBS-domain"/>
    <property type="match status" value="1"/>
</dbReference>
<dbReference type="InterPro" id="IPR038076">
    <property type="entry name" value="MgtE_N_sf"/>
</dbReference>
<dbReference type="CDD" id="cd04606">
    <property type="entry name" value="CBS_pair_Mg_transporter"/>
    <property type="match status" value="1"/>
</dbReference>
<keyword evidence="7 9" id="KW-0472">Membrane</keyword>
<evidence type="ECO:0000256" key="4">
    <source>
        <dbReference type="ARBA" id="ARBA00022692"/>
    </source>
</evidence>
<dbReference type="EMBL" id="SRKY01000003">
    <property type="protein sequence ID" value="THH35826.1"/>
    <property type="molecule type" value="Genomic_DNA"/>
</dbReference>
<evidence type="ECO:0000256" key="2">
    <source>
        <dbReference type="ARBA" id="ARBA00009749"/>
    </source>
</evidence>
<dbReference type="Gene3D" id="1.10.357.20">
    <property type="entry name" value="SLC41 divalent cation transporters, integral membrane domain"/>
    <property type="match status" value="1"/>
</dbReference>
<dbReference type="GO" id="GO:0015095">
    <property type="term" value="F:magnesium ion transmembrane transporter activity"/>
    <property type="evidence" value="ECO:0007669"/>
    <property type="project" value="UniProtKB-UniRule"/>
</dbReference>
<evidence type="ECO:0000256" key="7">
    <source>
        <dbReference type="ARBA" id="ARBA00023136"/>
    </source>
</evidence>
<evidence type="ECO:0000256" key="5">
    <source>
        <dbReference type="ARBA" id="ARBA00022842"/>
    </source>
</evidence>
<feature type="domain" description="CBS" evidence="10">
    <location>
        <begin position="207"/>
        <end position="275"/>
    </location>
</feature>
<dbReference type="SUPFAM" id="SSF161093">
    <property type="entry name" value="MgtE membrane domain-like"/>
    <property type="match status" value="1"/>
</dbReference>
<keyword evidence="12" id="KW-1185">Reference proteome</keyword>
<evidence type="ECO:0000256" key="8">
    <source>
        <dbReference type="PROSITE-ProRule" id="PRU00703"/>
    </source>
</evidence>
<dbReference type="GO" id="GO:0005886">
    <property type="term" value="C:plasma membrane"/>
    <property type="evidence" value="ECO:0007669"/>
    <property type="project" value="UniProtKB-SubCell"/>
</dbReference>
<evidence type="ECO:0000259" key="10">
    <source>
        <dbReference type="PROSITE" id="PS51371"/>
    </source>
</evidence>
<feature type="transmembrane region" description="Helical" evidence="9">
    <location>
        <begin position="325"/>
        <end position="354"/>
    </location>
</feature>
<keyword evidence="8" id="KW-0129">CBS domain</keyword>
<evidence type="ECO:0000256" key="3">
    <source>
        <dbReference type="ARBA" id="ARBA00022448"/>
    </source>
</evidence>
<keyword evidence="6 9" id="KW-1133">Transmembrane helix</keyword>
<dbReference type="GO" id="GO:0046872">
    <property type="term" value="F:metal ion binding"/>
    <property type="evidence" value="ECO:0007669"/>
    <property type="project" value="UniProtKB-KW"/>
</dbReference>
<dbReference type="InterPro" id="IPR046342">
    <property type="entry name" value="CBS_dom_sf"/>
</dbReference>
<evidence type="ECO:0000313" key="12">
    <source>
        <dbReference type="Proteomes" id="UP000306602"/>
    </source>
</evidence>
<evidence type="ECO:0000256" key="9">
    <source>
        <dbReference type="RuleBase" id="RU362011"/>
    </source>
</evidence>
<dbReference type="InterPro" id="IPR036739">
    <property type="entry name" value="SLC41_membr_dom_sf"/>
</dbReference>
<feature type="transmembrane region" description="Helical" evidence="9">
    <location>
        <begin position="440"/>
        <end position="463"/>
    </location>
</feature>
<dbReference type="Pfam" id="PF00571">
    <property type="entry name" value="CBS"/>
    <property type="match status" value="1"/>
</dbReference>
<keyword evidence="3 9" id="KW-0813">Transport</keyword>
<dbReference type="InterPro" id="IPR006668">
    <property type="entry name" value="Mg_transptr_MgtE_intracell_dom"/>
</dbReference>
<dbReference type="AlphaFoldDB" id="A0A4S4N9B2"/>
<dbReference type="PANTHER" id="PTHR43773">
    <property type="entry name" value="MAGNESIUM TRANSPORTER MGTE"/>
    <property type="match status" value="1"/>
</dbReference>
<comment type="subcellular location">
    <subcellularLocation>
        <location evidence="9">Cell membrane</location>
        <topology evidence="9">Multi-pass membrane protein</topology>
    </subcellularLocation>
    <subcellularLocation>
        <location evidence="1">Membrane</location>
        <topology evidence="1">Multi-pass membrane protein</topology>
    </subcellularLocation>
</comment>
<comment type="similarity">
    <text evidence="2 9">Belongs to the SLC41A transporter family.</text>
</comment>
<keyword evidence="5 9" id="KW-0460">Magnesium</keyword>
<dbReference type="NCBIfam" id="TIGR00400">
    <property type="entry name" value="mgtE"/>
    <property type="match status" value="1"/>
</dbReference>
<accession>A0A4S4N9B2</accession>
<evidence type="ECO:0000313" key="11">
    <source>
        <dbReference type="EMBL" id="THH35826.1"/>
    </source>
</evidence>
<dbReference type="Proteomes" id="UP000306602">
    <property type="component" value="Unassembled WGS sequence"/>
</dbReference>
<dbReference type="SUPFAM" id="SSF158791">
    <property type="entry name" value="MgtE N-terminal domain-like"/>
    <property type="match status" value="1"/>
</dbReference>
<dbReference type="PROSITE" id="PS51371">
    <property type="entry name" value="CBS"/>
    <property type="match status" value="1"/>
</dbReference>
<protein>
    <recommendedName>
        <fullName evidence="9">Magnesium transporter MgtE</fullName>
    </recommendedName>
</protein>
<evidence type="ECO:0000256" key="1">
    <source>
        <dbReference type="ARBA" id="ARBA00004141"/>
    </source>
</evidence>
<dbReference type="SMART" id="SM00924">
    <property type="entry name" value="MgtE_N"/>
    <property type="match status" value="1"/>
</dbReference>
<dbReference type="InterPro" id="IPR000644">
    <property type="entry name" value="CBS_dom"/>
</dbReference>
<sequence>MAETAEVTENAVPEKAYSLDPKTIAAILYAVDIEDREQLIALMEPMHAADIADLLEQVNTFDRSRLIRLYGREFDGEILSELEESLREDVISVLHPEVLAEAVRELDSDDVVDIVEDLDAEQQTAILDVLEDADRVAVQQALSYPEFSAGRLMQRELVMSPEHWSVGEAIDHLRAMPEADLPEQFYHITLVDPRLHPVGNVTLGKLMRSRRDVPLSSIKEDLFRVIPVDQAESDVAYAFNQYHLISAPVVDADGRLVGVITIDDAMAVLDEEHEEDILRLAGVGEESSLADRVVDTTKRRFPWLAVNLVTSILASMVIAQFDVAIAQIVALAVLMPIVASMGGNAGTQSLTVAVRALATKDLTGSNVWRVIRREVLVGLINGCIFAVLMGIVGLVWFGSPALGYVIAAAMVINLVVAGLAGTGIPIVLDRLGVDPALASGAFVTTVTDVVGFFAFLGLAVLVLL</sequence>
<dbReference type="Pfam" id="PF01769">
    <property type="entry name" value="MgtE"/>
    <property type="match status" value="1"/>
</dbReference>
<dbReference type="Gene3D" id="1.25.60.10">
    <property type="entry name" value="MgtE N-terminal domain-like"/>
    <property type="match status" value="1"/>
</dbReference>
<dbReference type="SMART" id="SM00116">
    <property type="entry name" value="CBS"/>
    <property type="match status" value="2"/>
</dbReference>
<dbReference type="OrthoDB" id="9790355at2"/>
<comment type="function">
    <text evidence="9">Acts as a magnesium transporter.</text>
</comment>
<gene>
    <name evidence="11" type="primary">mgtE</name>
    <name evidence="11" type="ORF">E4Z66_12145</name>
</gene>
<keyword evidence="9" id="KW-1003">Cell membrane</keyword>
<dbReference type="InterPro" id="IPR006669">
    <property type="entry name" value="MgtE_transporter"/>
</dbReference>
<keyword evidence="4 9" id="KW-0812">Transmembrane</keyword>
<organism evidence="11 12">
    <name type="scientific">Aliishimia ponticola</name>
    <dbReference type="NCBI Taxonomy" id="2499833"/>
    <lineage>
        <taxon>Bacteria</taxon>
        <taxon>Pseudomonadati</taxon>
        <taxon>Pseudomonadota</taxon>
        <taxon>Alphaproteobacteria</taxon>
        <taxon>Rhodobacterales</taxon>
        <taxon>Paracoccaceae</taxon>
        <taxon>Aliishimia</taxon>
    </lineage>
</organism>
<comment type="subunit">
    <text evidence="9">Homodimer.</text>
</comment>
<keyword evidence="9" id="KW-0479">Metal-binding</keyword>
<dbReference type="Pfam" id="PF03448">
    <property type="entry name" value="MgtE_N"/>
    <property type="match status" value="1"/>
</dbReference>
<feature type="transmembrane region" description="Helical" evidence="9">
    <location>
        <begin position="404"/>
        <end position="428"/>
    </location>
</feature>
<comment type="caution">
    <text evidence="11">The sequence shown here is derived from an EMBL/GenBank/DDBJ whole genome shotgun (WGS) entry which is preliminary data.</text>
</comment>
<feature type="transmembrane region" description="Helical" evidence="9">
    <location>
        <begin position="301"/>
        <end position="319"/>
    </location>
</feature>
<dbReference type="RefSeq" id="WP_136463296.1">
    <property type="nucleotide sequence ID" value="NZ_SRKY01000003.1"/>
</dbReference>
<dbReference type="SUPFAM" id="SSF54631">
    <property type="entry name" value="CBS-domain pair"/>
    <property type="match status" value="1"/>
</dbReference>
<name>A0A4S4N9B2_9RHOB</name>
<dbReference type="InterPro" id="IPR006667">
    <property type="entry name" value="SLC41_membr_dom"/>
</dbReference>
<dbReference type="PANTHER" id="PTHR43773:SF1">
    <property type="entry name" value="MAGNESIUM TRANSPORTER MGTE"/>
    <property type="match status" value="1"/>
</dbReference>